<keyword evidence="3" id="KW-0762">Sugar transport</keyword>
<proteinExistence type="inferred from homology"/>
<keyword evidence="2" id="KW-0812">Transmembrane</keyword>
<keyword evidence="2" id="KW-0472">Membrane</keyword>
<evidence type="ECO:0000256" key="1">
    <source>
        <dbReference type="ARBA" id="ARBA00009617"/>
    </source>
</evidence>
<keyword evidence="4" id="KW-1185">Reference proteome</keyword>
<organism evidence="3 4">
    <name type="scientific">Dyella nitratireducens</name>
    <dbReference type="NCBI Taxonomy" id="1849580"/>
    <lineage>
        <taxon>Bacteria</taxon>
        <taxon>Pseudomonadati</taxon>
        <taxon>Pseudomonadota</taxon>
        <taxon>Gammaproteobacteria</taxon>
        <taxon>Lysobacterales</taxon>
        <taxon>Rhodanobacteraceae</taxon>
        <taxon>Dyella</taxon>
    </lineage>
</organism>
<feature type="transmembrane region" description="Helical" evidence="2">
    <location>
        <begin position="80"/>
        <end position="102"/>
    </location>
</feature>
<dbReference type="RefSeq" id="WP_188792827.1">
    <property type="nucleotide sequence ID" value="NZ_BMJA01000001.1"/>
</dbReference>
<keyword evidence="3" id="KW-0813">Transport</keyword>
<feature type="transmembrane region" description="Helical" evidence="2">
    <location>
        <begin position="225"/>
        <end position="245"/>
    </location>
</feature>
<dbReference type="PANTHER" id="PTHR11328:SF28">
    <property type="entry name" value="MAJOR FACILITATOR SUPERFAMILY DOMAIN-CONTAINING PROTEIN 12"/>
    <property type="match status" value="1"/>
</dbReference>
<feature type="transmembrane region" description="Helical" evidence="2">
    <location>
        <begin position="47"/>
        <end position="68"/>
    </location>
</feature>
<feature type="transmembrane region" description="Helical" evidence="2">
    <location>
        <begin position="314"/>
        <end position="335"/>
    </location>
</feature>
<feature type="transmembrane region" description="Helical" evidence="2">
    <location>
        <begin position="257"/>
        <end position="277"/>
    </location>
</feature>
<dbReference type="PANTHER" id="PTHR11328">
    <property type="entry name" value="MAJOR FACILITATOR SUPERFAMILY DOMAIN-CONTAINING PROTEIN"/>
    <property type="match status" value="1"/>
</dbReference>
<evidence type="ECO:0000313" key="3">
    <source>
        <dbReference type="EMBL" id="GGA21079.1"/>
    </source>
</evidence>
<dbReference type="SUPFAM" id="SSF103473">
    <property type="entry name" value="MFS general substrate transporter"/>
    <property type="match status" value="1"/>
</dbReference>
<comment type="caution">
    <text evidence="3">The sequence shown here is derived from an EMBL/GenBank/DDBJ whole genome shotgun (WGS) entry which is preliminary data.</text>
</comment>
<dbReference type="InterPro" id="IPR036259">
    <property type="entry name" value="MFS_trans_sf"/>
</dbReference>
<protein>
    <submittedName>
        <fullName evidence="3">MFS sugar transporter</fullName>
    </submittedName>
</protein>
<dbReference type="Proteomes" id="UP000620046">
    <property type="component" value="Unassembled WGS sequence"/>
</dbReference>
<reference evidence="4" key="1">
    <citation type="journal article" date="2019" name="Int. J. Syst. Evol. Microbiol.">
        <title>The Global Catalogue of Microorganisms (GCM) 10K type strain sequencing project: providing services to taxonomists for standard genome sequencing and annotation.</title>
        <authorList>
            <consortium name="The Broad Institute Genomics Platform"/>
            <consortium name="The Broad Institute Genome Sequencing Center for Infectious Disease"/>
            <person name="Wu L."/>
            <person name="Ma J."/>
        </authorList>
    </citation>
    <scope>NUCLEOTIDE SEQUENCE [LARGE SCALE GENOMIC DNA]</scope>
    <source>
        <strain evidence="4">CGMCC 1.15439</strain>
    </source>
</reference>
<keyword evidence="2" id="KW-1133">Transmembrane helix</keyword>
<accession>A0ABQ1FLB4</accession>
<sequence>MQLVYRHFIWRYALAHYGKSLFWYTSELLFPFYLTEIGLFSGWAMGLVIGASLVFSVLADLVVGWLGRRCLSSARRAGQCQIIGASLSVISILSFFACVWTPSAERVAYALVALLCFRFTYALYDIAQDVLVNLATNGRNQRSHLTGVHFSFSGIASITVATLVTPMVAMHDGKAHSGFFMLAALLSVGALASSLQLGRYLRWSDAARSEPARVSSPHQDTTPPMFYFVMTFLLSLCGPMFAKVAPYYGAYAMHHRFAGTIMISLYSLGVVLAFPLFASLVHRMHRMLIMVRAALCMVAVSIVIMSAAQLDAYVLYGAAFALGISWGMLGILCWSGFADAVSRKQTRAVSFDYAQFLASAKAGLLLAVILIGATLSSLDYKSTQAQDLLPLMATPSIVAGVALLLMCWNRRLATRATGSIGMAHHQARLVNASYDS</sequence>
<name>A0ABQ1FLB4_9GAMM</name>
<feature type="transmembrane region" description="Helical" evidence="2">
    <location>
        <begin position="289"/>
        <end position="308"/>
    </location>
</feature>
<gene>
    <name evidence="3" type="ORF">GCM10010981_06490</name>
</gene>
<dbReference type="EMBL" id="BMJA01000001">
    <property type="protein sequence ID" value="GGA21079.1"/>
    <property type="molecule type" value="Genomic_DNA"/>
</dbReference>
<feature type="transmembrane region" description="Helical" evidence="2">
    <location>
        <begin position="21"/>
        <end position="41"/>
    </location>
</feature>
<feature type="transmembrane region" description="Helical" evidence="2">
    <location>
        <begin position="356"/>
        <end position="376"/>
    </location>
</feature>
<dbReference type="InterPro" id="IPR039672">
    <property type="entry name" value="MFS_2"/>
</dbReference>
<feature type="transmembrane region" description="Helical" evidence="2">
    <location>
        <begin position="148"/>
        <end position="169"/>
    </location>
</feature>
<feature type="transmembrane region" description="Helical" evidence="2">
    <location>
        <begin position="388"/>
        <end position="408"/>
    </location>
</feature>
<feature type="transmembrane region" description="Helical" evidence="2">
    <location>
        <begin position="175"/>
        <end position="195"/>
    </location>
</feature>
<evidence type="ECO:0000256" key="2">
    <source>
        <dbReference type="SAM" id="Phobius"/>
    </source>
</evidence>
<comment type="similarity">
    <text evidence="1">Belongs to the sodium:galactoside symporter (TC 2.A.2) family.</text>
</comment>
<dbReference type="Pfam" id="PF13347">
    <property type="entry name" value="MFS_2"/>
    <property type="match status" value="1"/>
</dbReference>
<feature type="transmembrane region" description="Helical" evidence="2">
    <location>
        <begin position="108"/>
        <end position="127"/>
    </location>
</feature>
<evidence type="ECO:0000313" key="4">
    <source>
        <dbReference type="Proteomes" id="UP000620046"/>
    </source>
</evidence>
<dbReference type="Gene3D" id="1.20.1250.20">
    <property type="entry name" value="MFS general substrate transporter like domains"/>
    <property type="match status" value="1"/>
</dbReference>